<evidence type="ECO:0000256" key="3">
    <source>
        <dbReference type="ARBA" id="ARBA00023163"/>
    </source>
</evidence>
<evidence type="ECO:0000256" key="4">
    <source>
        <dbReference type="SAM" id="MobiDB-lite"/>
    </source>
</evidence>
<dbReference type="CDD" id="cd06267">
    <property type="entry name" value="PBP1_LacI_sugar_binding-like"/>
    <property type="match status" value="1"/>
</dbReference>
<evidence type="ECO:0000256" key="1">
    <source>
        <dbReference type="ARBA" id="ARBA00023015"/>
    </source>
</evidence>
<accession>A0ABN2HKD5</accession>
<dbReference type="PANTHER" id="PTHR30146">
    <property type="entry name" value="LACI-RELATED TRANSCRIPTIONAL REPRESSOR"/>
    <property type="match status" value="1"/>
</dbReference>
<sequence length="379" mass="38995">MAETKATIYTVARAVGVSAQTVSRVLNGTGQVSEKTRAAVLAAIEAQGYRPNAVGRSLRASRTPMVGVLVADIGNPFYARLHRAIERRLSGSGYSLMLMNCDDDARIERRQLELLRSYRPTGLVIVPSVGSSLSAADLPAFGHVVSVSRVLEGLPVPAVVTDERESVGAAAKELISYGHTEIALIAGPQKASTTRAREEGFRAALARHTGLRGIVRHTDGTRAGAEAAAAELLSTRPGPTATGPSATSPSATSPAATGHTTTGPTAMIGFNALVTEGIVSAIMAAGLRCPEDVSVIGFTDAGWMTLHRPPISVIDQPVEEMGALAGRLLLDLAAGESVAPGPRVVPSTLVRRGSVASPAAHGVTPSAQVAAPAAKEEGS</sequence>
<name>A0ABN2HKD5_9ACTN</name>
<dbReference type="GO" id="GO:0003677">
    <property type="term" value="F:DNA binding"/>
    <property type="evidence" value="ECO:0007669"/>
    <property type="project" value="UniProtKB-KW"/>
</dbReference>
<dbReference type="InterPro" id="IPR028082">
    <property type="entry name" value="Peripla_BP_I"/>
</dbReference>
<protein>
    <submittedName>
        <fullName evidence="6">LacI family DNA-binding transcriptional regulator</fullName>
    </submittedName>
</protein>
<dbReference type="SUPFAM" id="SSF47413">
    <property type="entry name" value="lambda repressor-like DNA-binding domains"/>
    <property type="match status" value="1"/>
</dbReference>
<evidence type="ECO:0000313" key="6">
    <source>
        <dbReference type="EMBL" id="GAA1689465.1"/>
    </source>
</evidence>
<keyword evidence="1" id="KW-0805">Transcription regulation</keyword>
<feature type="domain" description="HTH lacI-type" evidence="5">
    <location>
        <begin position="6"/>
        <end position="60"/>
    </location>
</feature>
<keyword evidence="2 6" id="KW-0238">DNA-binding</keyword>
<dbReference type="InterPro" id="IPR010982">
    <property type="entry name" value="Lambda_DNA-bd_dom_sf"/>
</dbReference>
<dbReference type="Pfam" id="PF13377">
    <property type="entry name" value="Peripla_BP_3"/>
    <property type="match status" value="1"/>
</dbReference>
<keyword evidence="3" id="KW-0804">Transcription</keyword>
<dbReference type="CDD" id="cd01392">
    <property type="entry name" value="HTH_LacI"/>
    <property type="match status" value="1"/>
</dbReference>
<evidence type="ECO:0000256" key="2">
    <source>
        <dbReference type="ARBA" id="ARBA00023125"/>
    </source>
</evidence>
<evidence type="ECO:0000259" key="5">
    <source>
        <dbReference type="PROSITE" id="PS50932"/>
    </source>
</evidence>
<dbReference type="Gene3D" id="1.10.260.40">
    <property type="entry name" value="lambda repressor-like DNA-binding domains"/>
    <property type="match status" value="1"/>
</dbReference>
<dbReference type="Proteomes" id="UP001500064">
    <property type="component" value="Unassembled WGS sequence"/>
</dbReference>
<evidence type="ECO:0000313" key="7">
    <source>
        <dbReference type="Proteomes" id="UP001500064"/>
    </source>
</evidence>
<dbReference type="Gene3D" id="3.40.50.2300">
    <property type="match status" value="4"/>
</dbReference>
<keyword evidence="7" id="KW-1185">Reference proteome</keyword>
<reference evidence="6 7" key="1">
    <citation type="journal article" date="2019" name="Int. J. Syst. Evol. Microbiol.">
        <title>The Global Catalogue of Microorganisms (GCM) 10K type strain sequencing project: providing services to taxonomists for standard genome sequencing and annotation.</title>
        <authorList>
            <consortium name="The Broad Institute Genomics Platform"/>
            <consortium name="The Broad Institute Genome Sequencing Center for Infectious Disease"/>
            <person name="Wu L."/>
            <person name="Ma J."/>
        </authorList>
    </citation>
    <scope>NUCLEOTIDE SEQUENCE [LARGE SCALE GENOMIC DNA]</scope>
    <source>
        <strain evidence="6 7">JCM 13929</strain>
    </source>
</reference>
<gene>
    <name evidence="6" type="ORF">GCM10009733_102320</name>
</gene>
<feature type="region of interest" description="Disordered" evidence="4">
    <location>
        <begin position="356"/>
        <end position="379"/>
    </location>
</feature>
<dbReference type="RefSeq" id="WP_346114477.1">
    <property type="nucleotide sequence ID" value="NZ_BAAAMU010000165.1"/>
</dbReference>
<dbReference type="Pfam" id="PF00356">
    <property type="entry name" value="LacI"/>
    <property type="match status" value="1"/>
</dbReference>
<comment type="caution">
    <text evidence="6">The sequence shown here is derived from an EMBL/GenBank/DDBJ whole genome shotgun (WGS) entry which is preliminary data.</text>
</comment>
<dbReference type="InterPro" id="IPR046335">
    <property type="entry name" value="LacI/GalR-like_sensor"/>
</dbReference>
<organism evidence="6 7">
    <name type="scientific">Nonomuraea maheshkhaliensis</name>
    <dbReference type="NCBI Taxonomy" id="419590"/>
    <lineage>
        <taxon>Bacteria</taxon>
        <taxon>Bacillati</taxon>
        <taxon>Actinomycetota</taxon>
        <taxon>Actinomycetes</taxon>
        <taxon>Streptosporangiales</taxon>
        <taxon>Streptosporangiaceae</taxon>
        <taxon>Nonomuraea</taxon>
    </lineage>
</organism>
<dbReference type="EMBL" id="BAAAMU010000165">
    <property type="protein sequence ID" value="GAA1689465.1"/>
    <property type="molecule type" value="Genomic_DNA"/>
</dbReference>
<dbReference type="InterPro" id="IPR000843">
    <property type="entry name" value="HTH_LacI"/>
</dbReference>
<dbReference type="SMART" id="SM00354">
    <property type="entry name" value="HTH_LACI"/>
    <property type="match status" value="1"/>
</dbReference>
<dbReference type="PANTHER" id="PTHR30146:SF109">
    <property type="entry name" value="HTH-TYPE TRANSCRIPTIONAL REGULATOR GALS"/>
    <property type="match status" value="1"/>
</dbReference>
<dbReference type="PROSITE" id="PS50932">
    <property type="entry name" value="HTH_LACI_2"/>
    <property type="match status" value="1"/>
</dbReference>
<feature type="region of interest" description="Disordered" evidence="4">
    <location>
        <begin position="233"/>
        <end position="262"/>
    </location>
</feature>
<proteinExistence type="predicted"/>
<dbReference type="SUPFAM" id="SSF53822">
    <property type="entry name" value="Periplasmic binding protein-like I"/>
    <property type="match status" value="1"/>
</dbReference>